<dbReference type="Pfam" id="PF17668">
    <property type="entry name" value="Acetyltransf_17"/>
    <property type="match status" value="1"/>
</dbReference>
<evidence type="ECO:0000313" key="2">
    <source>
        <dbReference type="EMBL" id="APX72982.1"/>
    </source>
</evidence>
<dbReference type="InterPro" id="IPR016181">
    <property type="entry name" value="Acyl_CoA_acyltransferase"/>
</dbReference>
<dbReference type="InterPro" id="IPR051554">
    <property type="entry name" value="Acetyltransferase_Eis"/>
</dbReference>
<dbReference type="PANTHER" id="PTHR37817:SF1">
    <property type="entry name" value="N-ACETYLTRANSFERASE EIS"/>
    <property type="match status" value="1"/>
</dbReference>
<dbReference type="STRING" id="1847728.BTM29_10655"/>
<dbReference type="SUPFAM" id="SSF55718">
    <property type="entry name" value="SCP-like"/>
    <property type="match status" value="1"/>
</dbReference>
<reference evidence="3" key="1">
    <citation type="submission" date="2016-12" db="EMBL/GenBank/DDBJ databases">
        <authorList>
            <person name="Jung M.Y."/>
            <person name="Lee S.H."/>
        </authorList>
    </citation>
    <scope>NUCLEOTIDE SEQUENCE [LARGE SCALE GENOMIC DNA]</scope>
    <source>
        <strain evidence="3">WiKim39</strain>
    </source>
</reference>
<keyword evidence="2" id="KW-0808">Transferase</keyword>
<gene>
    <name evidence="2" type="ORF">BTM29_10655</name>
</gene>
<keyword evidence="3" id="KW-1185">Reference proteome</keyword>
<organism evidence="2 3">
    <name type="scientific">Companilactobacillus allii</name>
    <dbReference type="NCBI Taxonomy" id="1847728"/>
    <lineage>
        <taxon>Bacteria</taxon>
        <taxon>Bacillati</taxon>
        <taxon>Bacillota</taxon>
        <taxon>Bacilli</taxon>
        <taxon>Lactobacillales</taxon>
        <taxon>Lactobacillaceae</taxon>
        <taxon>Companilactobacillus</taxon>
    </lineage>
</organism>
<dbReference type="InterPro" id="IPR025559">
    <property type="entry name" value="Eis_dom"/>
</dbReference>
<dbReference type="PANTHER" id="PTHR37817">
    <property type="entry name" value="N-ACETYLTRANSFERASE EIS"/>
    <property type="match status" value="1"/>
</dbReference>
<proteinExistence type="predicted"/>
<protein>
    <submittedName>
        <fullName evidence="2">GNAT family N-acetyltransferase</fullName>
    </submittedName>
</protein>
<dbReference type="Gene3D" id="3.30.1050.10">
    <property type="entry name" value="SCP2 sterol-binding domain"/>
    <property type="match status" value="1"/>
</dbReference>
<dbReference type="RefSeq" id="WP_076617385.1">
    <property type="nucleotide sequence ID" value="NZ_CP019323.1"/>
</dbReference>
<accession>A0A1P8Q549</accession>
<dbReference type="Gene3D" id="3.40.630.30">
    <property type="match status" value="2"/>
</dbReference>
<dbReference type="Pfam" id="PF13530">
    <property type="entry name" value="SCP2_2"/>
    <property type="match status" value="1"/>
</dbReference>
<dbReference type="GO" id="GO:0034069">
    <property type="term" value="F:aminoglycoside N-acetyltransferase activity"/>
    <property type="evidence" value="ECO:0007669"/>
    <property type="project" value="TreeGrafter"/>
</dbReference>
<dbReference type="Proteomes" id="UP000187499">
    <property type="component" value="Chromosome"/>
</dbReference>
<dbReference type="GO" id="GO:0030649">
    <property type="term" value="P:aminoglycoside antibiotic catabolic process"/>
    <property type="evidence" value="ECO:0007669"/>
    <property type="project" value="TreeGrafter"/>
</dbReference>
<dbReference type="KEGG" id="lalw:BTM29_10655"/>
<dbReference type="OrthoDB" id="9768284at2"/>
<evidence type="ECO:0000313" key="3">
    <source>
        <dbReference type="Proteomes" id="UP000187499"/>
    </source>
</evidence>
<dbReference type="InterPro" id="IPR000182">
    <property type="entry name" value="GNAT_dom"/>
</dbReference>
<dbReference type="Pfam" id="PF13527">
    <property type="entry name" value="Acetyltransf_9"/>
    <property type="match status" value="1"/>
</dbReference>
<dbReference type="EMBL" id="CP019323">
    <property type="protein sequence ID" value="APX72982.1"/>
    <property type="molecule type" value="Genomic_DNA"/>
</dbReference>
<dbReference type="InterPro" id="IPR041380">
    <property type="entry name" value="Acetyltransf_17"/>
</dbReference>
<sequence>MTNYRLEKNDFEKFYELYLYSFNRPDNEQKKNALSDRFDHSLAYGIMNGDKLGSGLLSIPFTVNFHGVTYHMNGIGDVMSAPEFAGRGGAGTLLNQALTDMYNENVTLSYLAPFSFKYYRKFGYEQVFNHVITDIPSSKWPRIKSPNSGHIKRVRLNEVPKSARILYNNHNILGGVIREDWWWDHMAYKHSDWFAALYYNDTDELDGYLFYSNENDNLIIQEWVTNDPNSYKALANFIVKHQSMFNNFIYESPDSEVKTDLLDEPYVAKVSTIPYMSARIVNLKSFIKKYPFIKHNLDPVIIDVSDTLEWNNQTWSLSIKNGNVKFEKTSEPSSVKLDIQTLTKAMFGIRSLNSLAHYGYVQGSTVSIDTLSKILVTEKPQLRDYF</sequence>
<evidence type="ECO:0000259" key="1">
    <source>
        <dbReference type="PROSITE" id="PS51186"/>
    </source>
</evidence>
<dbReference type="InterPro" id="IPR036527">
    <property type="entry name" value="SCP2_sterol-bd_dom_sf"/>
</dbReference>
<dbReference type="PROSITE" id="PS51186">
    <property type="entry name" value="GNAT"/>
    <property type="match status" value="1"/>
</dbReference>
<feature type="domain" description="N-acetyltransferase" evidence="1">
    <location>
        <begin position="1"/>
        <end position="142"/>
    </location>
</feature>
<name>A0A1P8Q549_9LACO</name>
<dbReference type="AlphaFoldDB" id="A0A1P8Q549"/>
<dbReference type="SUPFAM" id="SSF55729">
    <property type="entry name" value="Acyl-CoA N-acyltransferases (Nat)"/>
    <property type="match status" value="1"/>
</dbReference>